<comment type="caution">
    <text evidence="1">The sequence shown here is derived from an EMBL/GenBank/DDBJ whole genome shotgun (WGS) entry which is preliminary data.</text>
</comment>
<reference evidence="1" key="2">
    <citation type="submission" date="2020-05" db="EMBL/GenBank/DDBJ databases">
        <authorList>
            <person name="Kim H.-S."/>
            <person name="Proctor R.H."/>
            <person name="Brown D.W."/>
        </authorList>
    </citation>
    <scope>NUCLEOTIDE SEQUENCE</scope>
    <source>
        <strain evidence="1">NRRL 20472</strain>
    </source>
</reference>
<name>A0A8H4TX40_9HYPO</name>
<dbReference type="Proteomes" id="UP000622797">
    <property type="component" value="Unassembled WGS sequence"/>
</dbReference>
<organism evidence="1 2">
    <name type="scientific">Fusarium sarcochroum</name>
    <dbReference type="NCBI Taxonomy" id="1208366"/>
    <lineage>
        <taxon>Eukaryota</taxon>
        <taxon>Fungi</taxon>
        <taxon>Dikarya</taxon>
        <taxon>Ascomycota</taxon>
        <taxon>Pezizomycotina</taxon>
        <taxon>Sordariomycetes</taxon>
        <taxon>Hypocreomycetidae</taxon>
        <taxon>Hypocreales</taxon>
        <taxon>Nectriaceae</taxon>
        <taxon>Fusarium</taxon>
        <taxon>Fusarium lateritium species complex</taxon>
    </lineage>
</organism>
<dbReference type="EMBL" id="JABEXW010000344">
    <property type="protein sequence ID" value="KAF4965530.1"/>
    <property type="molecule type" value="Genomic_DNA"/>
</dbReference>
<evidence type="ECO:0008006" key="3">
    <source>
        <dbReference type="Google" id="ProtNLM"/>
    </source>
</evidence>
<evidence type="ECO:0000313" key="2">
    <source>
        <dbReference type="Proteomes" id="UP000622797"/>
    </source>
</evidence>
<keyword evidence="2" id="KW-1185">Reference proteome</keyword>
<accession>A0A8H4TX40</accession>
<sequence>MLDITNLALKCGVTLDDLWKSDGLFRTTMKTRNINTLSINLCNYVSEALEKLNSSRIRNRTSPPFEAELIGDFDDPDQSFRDPRQQTACLVNALKSWSTGYPEAPKTIFDDDIEVEDLSDAPNPTEGDRCAKSPRYDDIIDFSSDVSTLDEIDGIDHPVAKMCHAKLPSTEDIDRQLRSDLEMSDSVLDFLARLIFALFWTPTPEKPTAHMLDALRVCDDGSLSQASRDLNEHLVYFFPIYHKRDRHWALGVSERNTNFKKENVVHFDFCDPLPNGRRAAQTGRRFERWLERRFPDHKVTYESQVSVSTGPCT</sequence>
<dbReference type="OrthoDB" id="5085208at2759"/>
<proteinExistence type="predicted"/>
<evidence type="ECO:0000313" key="1">
    <source>
        <dbReference type="EMBL" id="KAF4965530.1"/>
    </source>
</evidence>
<dbReference type="AlphaFoldDB" id="A0A8H4TX40"/>
<reference evidence="1" key="1">
    <citation type="journal article" date="2020" name="BMC Genomics">
        <title>Correction to: Identification and distribution of gene clusters required for synthesis of sphingolipid metabolism inhibitors in diverse species of the filamentous fungus Fusarium.</title>
        <authorList>
            <person name="Kim H.S."/>
            <person name="Lohmar J.M."/>
            <person name="Busman M."/>
            <person name="Brown D.W."/>
            <person name="Naumann T.A."/>
            <person name="Divon H.H."/>
            <person name="Lysoe E."/>
            <person name="Uhlig S."/>
            <person name="Proctor R.H."/>
        </authorList>
    </citation>
    <scope>NUCLEOTIDE SEQUENCE</scope>
    <source>
        <strain evidence="1">NRRL 20472</strain>
    </source>
</reference>
<gene>
    <name evidence="1" type="ORF">FSARC_6680</name>
</gene>
<protein>
    <recommendedName>
        <fullName evidence="3">Ubiquitin-like protease family profile domain-containing protein</fullName>
    </recommendedName>
</protein>